<evidence type="ECO:0000313" key="3">
    <source>
        <dbReference type="EMBL" id="THE09925.1"/>
    </source>
</evidence>
<dbReference type="InterPro" id="IPR001387">
    <property type="entry name" value="Cro/C1-type_HTH"/>
</dbReference>
<organism evidence="3 4">
    <name type="scientific">Bacillus timonensis</name>
    <dbReference type="NCBI Taxonomy" id="1033734"/>
    <lineage>
        <taxon>Bacteria</taxon>
        <taxon>Bacillati</taxon>
        <taxon>Bacillota</taxon>
        <taxon>Bacilli</taxon>
        <taxon>Bacillales</taxon>
        <taxon>Bacillaceae</taxon>
        <taxon>Bacillus</taxon>
    </lineage>
</organism>
<dbReference type="EMBL" id="SLUB01000059">
    <property type="protein sequence ID" value="THE09925.1"/>
    <property type="molecule type" value="Genomic_DNA"/>
</dbReference>
<dbReference type="PROSITE" id="PS50943">
    <property type="entry name" value="HTH_CROC1"/>
    <property type="match status" value="1"/>
</dbReference>
<protein>
    <submittedName>
        <fullName evidence="3">XRE family transcriptional regulator</fullName>
    </submittedName>
</protein>
<dbReference type="GO" id="GO:0003677">
    <property type="term" value="F:DNA binding"/>
    <property type="evidence" value="ECO:0007669"/>
    <property type="project" value="UniProtKB-KW"/>
</dbReference>
<proteinExistence type="predicted"/>
<sequence>MIELVGQRIQKFRTQKKLKQEKVAELADITTKHLGEIERAETSVSLEILERICNALEISPAQLFTDYEDVKQEKNTQILLSLKDLLENKPIDLQKDLLQIMKVLIKILEGFRLRR</sequence>
<dbReference type="PANTHER" id="PTHR46797">
    <property type="entry name" value="HTH-TYPE TRANSCRIPTIONAL REGULATOR"/>
    <property type="match status" value="1"/>
</dbReference>
<dbReference type="InterPro" id="IPR010982">
    <property type="entry name" value="Lambda_DNA-bd_dom_sf"/>
</dbReference>
<dbReference type="InterPro" id="IPR050807">
    <property type="entry name" value="TransReg_Diox_bact_type"/>
</dbReference>
<reference evidence="3 4" key="1">
    <citation type="journal article" date="2019" name="Indoor Air">
        <title>Impacts of indoor surface finishes on bacterial viability.</title>
        <authorList>
            <person name="Hu J."/>
            <person name="Maamar S.B."/>
            <person name="Glawe A.J."/>
            <person name="Gottel N."/>
            <person name="Gilbert J.A."/>
            <person name="Hartmann E.M."/>
        </authorList>
    </citation>
    <scope>NUCLEOTIDE SEQUENCE [LARGE SCALE GENOMIC DNA]</scope>
    <source>
        <strain evidence="3 4">AF060A6</strain>
    </source>
</reference>
<dbReference type="OrthoDB" id="9814553at2"/>
<dbReference type="Gene3D" id="1.10.260.40">
    <property type="entry name" value="lambda repressor-like DNA-binding domains"/>
    <property type="match status" value="1"/>
</dbReference>
<evidence type="ECO:0000313" key="4">
    <source>
        <dbReference type="Proteomes" id="UP000306477"/>
    </source>
</evidence>
<dbReference type="GO" id="GO:0003700">
    <property type="term" value="F:DNA-binding transcription factor activity"/>
    <property type="evidence" value="ECO:0007669"/>
    <property type="project" value="TreeGrafter"/>
</dbReference>
<gene>
    <name evidence="3" type="ORF">E1I69_20635</name>
</gene>
<dbReference type="Pfam" id="PF01381">
    <property type="entry name" value="HTH_3"/>
    <property type="match status" value="1"/>
</dbReference>
<evidence type="ECO:0000259" key="2">
    <source>
        <dbReference type="PROSITE" id="PS50943"/>
    </source>
</evidence>
<dbReference type="PANTHER" id="PTHR46797:SF1">
    <property type="entry name" value="METHYLPHOSPHONATE SYNTHASE"/>
    <property type="match status" value="1"/>
</dbReference>
<accession>A0A4S3PLK7</accession>
<dbReference type="SMART" id="SM00530">
    <property type="entry name" value="HTH_XRE"/>
    <property type="match status" value="1"/>
</dbReference>
<dbReference type="RefSeq" id="WP_136381439.1">
    <property type="nucleotide sequence ID" value="NZ_SLUB01000059.1"/>
</dbReference>
<dbReference type="SUPFAM" id="SSF47413">
    <property type="entry name" value="lambda repressor-like DNA-binding domains"/>
    <property type="match status" value="1"/>
</dbReference>
<dbReference type="Proteomes" id="UP000306477">
    <property type="component" value="Unassembled WGS sequence"/>
</dbReference>
<name>A0A4S3PLK7_9BACI</name>
<dbReference type="AlphaFoldDB" id="A0A4S3PLK7"/>
<dbReference type="GO" id="GO:0005829">
    <property type="term" value="C:cytosol"/>
    <property type="evidence" value="ECO:0007669"/>
    <property type="project" value="TreeGrafter"/>
</dbReference>
<keyword evidence="1" id="KW-0238">DNA-binding</keyword>
<feature type="domain" description="HTH cro/C1-type" evidence="2">
    <location>
        <begin position="9"/>
        <end position="63"/>
    </location>
</feature>
<keyword evidence="4" id="KW-1185">Reference proteome</keyword>
<evidence type="ECO:0000256" key="1">
    <source>
        <dbReference type="ARBA" id="ARBA00023125"/>
    </source>
</evidence>
<comment type="caution">
    <text evidence="3">The sequence shown here is derived from an EMBL/GenBank/DDBJ whole genome shotgun (WGS) entry which is preliminary data.</text>
</comment>
<dbReference type="CDD" id="cd00093">
    <property type="entry name" value="HTH_XRE"/>
    <property type="match status" value="1"/>
</dbReference>